<dbReference type="InterPro" id="IPR001736">
    <property type="entry name" value="PLipase_D/transphosphatidylase"/>
</dbReference>
<evidence type="ECO:0000256" key="5">
    <source>
        <dbReference type="ARBA" id="ARBA00029594"/>
    </source>
</evidence>
<evidence type="ECO:0000313" key="7">
    <source>
        <dbReference type="EMBL" id="GAA5071008.1"/>
    </source>
</evidence>
<protein>
    <recommendedName>
        <fullName evidence="3">Phospholipase D</fullName>
    </recommendedName>
    <alternativeName>
        <fullName evidence="5">Choline phosphatase</fullName>
    </alternativeName>
</protein>
<comment type="function">
    <text evidence="1">Could be a virulence factor.</text>
</comment>
<gene>
    <name evidence="7" type="ORF">GCM10023209_14230</name>
</gene>
<dbReference type="SMART" id="SM00155">
    <property type="entry name" value="PLDc"/>
    <property type="match status" value="2"/>
</dbReference>
<dbReference type="InterPro" id="IPR025202">
    <property type="entry name" value="PLD-like_dom"/>
</dbReference>
<dbReference type="Gene3D" id="3.30.870.10">
    <property type="entry name" value="Endonuclease Chain A"/>
    <property type="match status" value="2"/>
</dbReference>
<comment type="subcellular location">
    <subcellularLocation>
        <location evidence="2">Secreted</location>
    </subcellularLocation>
</comment>
<dbReference type="PANTHER" id="PTHR21248">
    <property type="entry name" value="CARDIOLIPIN SYNTHASE"/>
    <property type="match status" value="1"/>
</dbReference>
<evidence type="ECO:0000256" key="4">
    <source>
        <dbReference type="ARBA" id="ARBA00022525"/>
    </source>
</evidence>
<dbReference type="Pfam" id="PF13091">
    <property type="entry name" value="PLDc_2"/>
    <property type="match status" value="1"/>
</dbReference>
<organism evidence="7 8">
    <name type="scientific">[Roseibacterium] beibuensis</name>
    <dbReference type="NCBI Taxonomy" id="1193142"/>
    <lineage>
        <taxon>Bacteria</taxon>
        <taxon>Pseudomonadati</taxon>
        <taxon>Pseudomonadota</taxon>
        <taxon>Alphaproteobacteria</taxon>
        <taxon>Rhodobacterales</taxon>
        <taxon>Roseobacteraceae</taxon>
        <taxon>Roseicyclus</taxon>
    </lineage>
</organism>
<dbReference type="Proteomes" id="UP001499910">
    <property type="component" value="Unassembled WGS sequence"/>
</dbReference>
<dbReference type="PANTHER" id="PTHR21248:SF12">
    <property type="entry name" value="CARDIOLIPIN SYNTHASE C"/>
    <property type="match status" value="1"/>
</dbReference>
<evidence type="ECO:0000256" key="3">
    <source>
        <dbReference type="ARBA" id="ARBA00018392"/>
    </source>
</evidence>
<evidence type="ECO:0000313" key="8">
    <source>
        <dbReference type="Proteomes" id="UP001499910"/>
    </source>
</evidence>
<reference evidence="8" key="1">
    <citation type="journal article" date="2019" name="Int. J. Syst. Evol. Microbiol.">
        <title>The Global Catalogue of Microorganisms (GCM) 10K type strain sequencing project: providing services to taxonomists for standard genome sequencing and annotation.</title>
        <authorList>
            <consortium name="The Broad Institute Genomics Platform"/>
            <consortium name="The Broad Institute Genome Sequencing Center for Infectious Disease"/>
            <person name="Wu L."/>
            <person name="Ma J."/>
        </authorList>
    </citation>
    <scope>NUCLEOTIDE SEQUENCE [LARGE SCALE GENOMIC DNA]</scope>
    <source>
        <strain evidence="8">JCM 18015</strain>
    </source>
</reference>
<dbReference type="EMBL" id="BAABHW010000002">
    <property type="protein sequence ID" value="GAA5071008.1"/>
    <property type="molecule type" value="Genomic_DNA"/>
</dbReference>
<sequence>MVCVVIAVAGCGMSGPTTPSGRLAAAYVPLSAEGPAQPDQPFALSDIGARALRVALEPQWRGLRPVRAQCEGRAMLLAGDTQIPLSPDRPRTALVDGAEEAALLWQPDTGECTLQVGQAAPLRLAPETEVAPHLSRLALRADDCPRVPVARGDRLAQLVQAEYGMVGSCVLPAQGARLLHDGIEALQSRLDSLLGYTVPRAALLQGNPDMALDFTRAPELDLIAISSLFLRADMQGSLIQRALEHHARAGTEIRIALNEALMHGIDRDFIDRFAARYPSVQVQYFSWPAPGLAGSAETLHRVHHAKLFLTLGAAPGSSRAIIGGRNLHDGYFYEEPFDLSAWPHLQDYTNLNWFAEHFFVIFDDLDVELRDPTMVRSIAAQALAFWHRDARTLEEMAPATVAPAAAPAAGAPLMRHLVSRPWADDGALERYYVDLIDAARDDILIFSEFFYPPPAIEAALLRAEARGVRVRIVLMMSSPEISERFVTSLTGASVARHADRFEFYAYQGYAQLMHVKMLVIDHRLSVTGSVNFNRRTYYHDTENLLVTLDPGFAARLERLAEGLIVQSEPQAPGQPVPWLEPLLRRWPAMLNRL</sequence>
<evidence type="ECO:0000259" key="6">
    <source>
        <dbReference type="PROSITE" id="PS50035"/>
    </source>
</evidence>
<name>A0ABP9L4Q5_9RHOB</name>
<dbReference type="PROSITE" id="PS50035">
    <property type="entry name" value="PLD"/>
    <property type="match status" value="1"/>
</dbReference>
<keyword evidence="8" id="KW-1185">Reference proteome</keyword>
<accession>A0ABP9L4Q5</accession>
<comment type="caution">
    <text evidence="7">The sequence shown here is derived from an EMBL/GenBank/DDBJ whole genome shotgun (WGS) entry which is preliminary data.</text>
</comment>
<feature type="domain" description="PLD phosphodiesterase" evidence="6">
    <location>
        <begin position="509"/>
        <end position="536"/>
    </location>
</feature>
<evidence type="ECO:0000256" key="1">
    <source>
        <dbReference type="ARBA" id="ARBA00003145"/>
    </source>
</evidence>
<evidence type="ECO:0000256" key="2">
    <source>
        <dbReference type="ARBA" id="ARBA00004613"/>
    </source>
</evidence>
<proteinExistence type="predicted"/>
<keyword evidence="4" id="KW-0964">Secreted</keyword>
<dbReference type="SUPFAM" id="SSF56024">
    <property type="entry name" value="Phospholipase D/nuclease"/>
    <property type="match status" value="2"/>
</dbReference>